<evidence type="ECO:0000313" key="2">
    <source>
        <dbReference type="EMBL" id="WED43030.1"/>
    </source>
</evidence>
<sequence length="347" mass="38888">MTVKTQPANLTPQDNSLIVCAGSVTCDNVSNMGSGFNVFKKYFNKNKHESGDKGWQEAYNELLKKYYSVTDNMPAYIRIAQQDGYIGGIATVPVYTSFRGLTFKEKFSEEDLHAQYQQAIKGAVNDAKSLKRPLYLQPLGIGVYGWNPELAAELFAKAIIASDPNDEVEIIIPIYDQTANSNDKRFERALKKELAKQRELDLSELDVGTPKASLPERENEESLSAETLSAPTTEAIPLLDPRQSKLNTIVNTLIKNIEEAQGNRRTSGKNSFKVTNLRTLSDEIIQTSANDWSSPVEQRFIEQIMTVCQTKRNPWHFWATPASVKEFAMLLEREGLTVARDNLAALK</sequence>
<name>A0ABY8AU38_9GAMM</name>
<evidence type="ECO:0000313" key="3">
    <source>
        <dbReference type="Proteomes" id="UP001222087"/>
    </source>
</evidence>
<feature type="region of interest" description="Disordered" evidence="1">
    <location>
        <begin position="206"/>
        <end position="227"/>
    </location>
</feature>
<dbReference type="EMBL" id="CP119078">
    <property type="protein sequence ID" value="WED43030.1"/>
    <property type="molecule type" value="Genomic_DNA"/>
</dbReference>
<proteinExistence type="predicted"/>
<evidence type="ECO:0008006" key="4">
    <source>
        <dbReference type="Google" id="ProtNLM"/>
    </source>
</evidence>
<dbReference type="RefSeq" id="WP_275088844.1">
    <property type="nucleotide sequence ID" value="NZ_CP119078.1"/>
</dbReference>
<keyword evidence="3" id="KW-1185">Reference proteome</keyword>
<reference evidence="2 3" key="1">
    <citation type="submission" date="2023-02" db="EMBL/GenBank/DDBJ databases">
        <title>Genome Sequence of L. cardiaca H63T.</title>
        <authorList>
            <person name="Lopez A.E."/>
            <person name="Cianciotto N.P."/>
        </authorList>
    </citation>
    <scope>NUCLEOTIDE SEQUENCE [LARGE SCALE GENOMIC DNA]</scope>
    <source>
        <strain evidence="2 3">H63</strain>
    </source>
</reference>
<evidence type="ECO:0000256" key="1">
    <source>
        <dbReference type="SAM" id="MobiDB-lite"/>
    </source>
</evidence>
<dbReference type="Proteomes" id="UP001222087">
    <property type="component" value="Chromosome"/>
</dbReference>
<organism evidence="2 3">
    <name type="scientific">Legionella cardiaca</name>
    <dbReference type="NCBI Taxonomy" id="1071983"/>
    <lineage>
        <taxon>Bacteria</taxon>
        <taxon>Pseudomonadati</taxon>
        <taxon>Pseudomonadota</taxon>
        <taxon>Gammaproteobacteria</taxon>
        <taxon>Legionellales</taxon>
        <taxon>Legionellaceae</taxon>
        <taxon>Legionella</taxon>
    </lineage>
</organism>
<gene>
    <name evidence="2" type="ORF">PXX05_14195</name>
</gene>
<protein>
    <recommendedName>
        <fullName evidence="4">Macro domain-containing protein</fullName>
    </recommendedName>
</protein>
<accession>A0ABY8AU38</accession>